<organism evidence="1 2">
    <name type="scientific">Sodiomyces alkalinus (strain CBS 110278 / VKM F-3762 / F11)</name>
    <name type="common">Alkaliphilic filamentous fungus</name>
    <dbReference type="NCBI Taxonomy" id="1314773"/>
    <lineage>
        <taxon>Eukaryota</taxon>
        <taxon>Fungi</taxon>
        <taxon>Dikarya</taxon>
        <taxon>Ascomycota</taxon>
        <taxon>Pezizomycotina</taxon>
        <taxon>Sordariomycetes</taxon>
        <taxon>Hypocreomycetidae</taxon>
        <taxon>Glomerellales</taxon>
        <taxon>Plectosphaerellaceae</taxon>
        <taxon>Sodiomyces</taxon>
    </lineage>
</organism>
<dbReference type="Proteomes" id="UP000272025">
    <property type="component" value="Unassembled WGS sequence"/>
</dbReference>
<protein>
    <submittedName>
        <fullName evidence="1">Uncharacterized protein</fullName>
    </submittedName>
</protein>
<dbReference type="STRING" id="1314773.A0A3N2PQ73"/>
<dbReference type="GO" id="GO:0030246">
    <property type="term" value="F:carbohydrate binding"/>
    <property type="evidence" value="ECO:0007669"/>
    <property type="project" value="InterPro"/>
</dbReference>
<dbReference type="InterPro" id="IPR014718">
    <property type="entry name" value="GH-type_carb-bd"/>
</dbReference>
<dbReference type="Gene3D" id="2.70.98.10">
    <property type="match status" value="1"/>
</dbReference>
<sequence>MAPLIIATSIPRRARLPILLVAALAALYILSARHVPLFAVDFSRFSPFNPSRSNRMDVLRFVDPLIGTANGGHVFPGATLPYGLLGLLLLSCPKKHTYDDALSKAEKLMRIWPWI</sequence>
<evidence type="ECO:0000313" key="1">
    <source>
        <dbReference type="EMBL" id="ROT36659.1"/>
    </source>
</evidence>
<proteinExistence type="predicted"/>
<keyword evidence="2" id="KW-1185">Reference proteome</keyword>
<dbReference type="GeneID" id="39575840"/>
<accession>A0A3N2PQ73</accession>
<evidence type="ECO:0000313" key="2">
    <source>
        <dbReference type="Proteomes" id="UP000272025"/>
    </source>
</evidence>
<dbReference type="RefSeq" id="XP_028464465.1">
    <property type="nucleotide sequence ID" value="XM_028607362.1"/>
</dbReference>
<name>A0A3N2PQ73_SODAK</name>
<reference evidence="1 2" key="1">
    <citation type="journal article" date="2018" name="Mol. Ecol.">
        <title>The obligate alkalophilic soda-lake fungus Sodiomyces alkalinus has shifted to a protein diet.</title>
        <authorList>
            <person name="Grum-Grzhimaylo A.A."/>
            <person name="Falkoski D.L."/>
            <person name="van den Heuvel J."/>
            <person name="Valero-Jimenez C.A."/>
            <person name="Min B."/>
            <person name="Choi I.G."/>
            <person name="Lipzen A."/>
            <person name="Daum C.G."/>
            <person name="Aanen D.K."/>
            <person name="Tsang A."/>
            <person name="Henrissat B."/>
            <person name="Bilanenko E.N."/>
            <person name="de Vries R.P."/>
            <person name="van Kan J.A.L."/>
            <person name="Grigoriev I.V."/>
            <person name="Debets A.J.M."/>
        </authorList>
    </citation>
    <scope>NUCLEOTIDE SEQUENCE [LARGE SCALE GENOMIC DNA]</scope>
    <source>
        <strain evidence="1 2">F11</strain>
    </source>
</reference>
<dbReference type="EMBL" id="ML119059">
    <property type="protein sequence ID" value="ROT36659.1"/>
    <property type="molecule type" value="Genomic_DNA"/>
</dbReference>
<dbReference type="AlphaFoldDB" id="A0A3N2PQ73"/>
<gene>
    <name evidence="1" type="ORF">SODALDRAFT_225059</name>
</gene>